<evidence type="ECO:0000313" key="1">
    <source>
        <dbReference type="EMBL" id="CAB4286187.1"/>
    </source>
</evidence>
<protein>
    <submittedName>
        <fullName evidence="1">Uncharacterized protein</fullName>
    </submittedName>
</protein>
<dbReference type="EMBL" id="CAEKKB010000003">
    <property type="protein sequence ID" value="CAB4302814.1"/>
    <property type="molecule type" value="Genomic_DNA"/>
</dbReference>
<reference evidence="1 3" key="2">
    <citation type="submission" date="2020-05" db="EMBL/GenBank/DDBJ databases">
        <authorList>
            <person name="Campoy J."/>
            <person name="Schneeberger K."/>
            <person name="Spophaly S."/>
        </authorList>
    </citation>
    <scope>NUCLEOTIDE SEQUENCE [LARGE SCALE GENOMIC DNA]</scope>
    <source>
        <strain evidence="1">PruArmRojPasFocal</strain>
    </source>
</reference>
<proteinExistence type="predicted"/>
<name>A0A6J5VEX3_PRUAR</name>
<gene>
    <name evidence="1" type="ORF">CURHAP_LOCUS43001</name>
    <name evidence="2" type="ORF">ORAREDHAP_LOCUS18696</name>
</gene>
<dbReference type="EMBL" id="CAEKDK010000007">
    <property type="protein sequence ID" value="CAB4286187.1"/>
    <property type="molecule type" value="Genomic_DNA"/>
</dbReference>
<keyword evidence="4" id="KW-1185">Reference proteome</keyword>
<evidence type="ECO:0000313" key="3">
    <source>
        <dbReference type="Proteomes" id="UP000507222"/>
    </source>
</evidence>
<evidence type="ECO:0000313" key="2">
    <source>
        <dbReference type="EMBL" id="CAB4302814.1"/>
    </source>
</evidence>
<sequence>MKYAVLRVFTTRQAPRESVIQRVHSTARSGAATYNTSLWRYNKKGALSVKPSLASRTSLNHELPKRRARCFLFHRGGQSLCSVYRFMSITIEVYRTAEVLLESVFVYRAKNL</sequence>
<evidence type="ECO:0000313" key="4">
    <source>
        <dbReference type="Proteomes" id="UP000507245"/>
    </source>
</evidence>
<dbReference type="Proteomes" id="UP000507245">
    <property type="component" value="Unassembled WGS sequence"/>
</dbReference>
<dbReference type="AlphaFoldDB" id="A0A6J5VEX3"/>
<organism evidence="1 3">
    <name type="scientific">Prunus armeniaca</name>
    <name type="common">Apricot</name>
    <name type="synonym">Armeniaca vulgaris</name>
    <dbReference type="NCBI Taxonomy" id="36596"/>
    <lineage>
        <taxon>Eukaryota</taxon>
        <taxon>Viridiplantae</taxon>
        <taxon>Streptophyta</taxon>
        <taxon>Embryophyta</taxon>
        <taxon>Tracheophyta</taxon>
        <taxon>Spermatophyta</taxon>
        <taxon>Magnoliopsida</taxon>
        <taxon>eudicotyledons</taxon>
        <taxon>Gunneridae</taxon>
        <taxon>Pentapetalae</taxon>
        <taxon>rosids</taxon>
        <taxon>fabids</taxon>
        <taxon>Rosales</taxon>
        <taxon>Rosaceae</taxon>
        <taxon>Amygdaloideae</taxon>
        <taxon>Amygdaleae</taxon>
        <taxon>Prunus</taxon>
    </lineage>
</organism>
<dbReference type="Proteomes" id="UP000507222">
    <property type="component" value="Unassembled WGS sequence"/>
</dbReference>
<accession>A0A6J5VEX3</accession>
<reference evidence="4" key="1">
    <citation type="journal article" date="2020" name="Genome Biol.">
        <title>Gamete binning: chromosome-level and haplotype-resolved genome assembly enabled by high-throughput single-cell sequencing of gamete genomes.</title>
        <authorList>
            <person name="Campoy J.A."/>
            <person name="Sun H."/>
            <person name="Goel M."/>
            <person name="Jiao W.-B."/>
            <person name="Folz-Donahue K."/>
            <person name="Wang N."/>
            <person name="Rubio M."/>
            <person name="Liu C."/>
            <person name="Kukat C."/>
            <person name="Ruiz D."/>
            <person name="Huettel B."/>
            <person name="Schneeberger K."/>
        </authorList>
    </citation>
    <scope>NUCLEOTIDE SEQUENCE [LARGE SCALE GENOMIC DNA]</scope>
    <source>
        <strain evidence="4">cv. Rojo Pasion</strain>
    </source>
</reference>